<dbReference type="GO" id="GO:0006289">
    <property type="term" value="P:nucleotide-excision repair"/>
    <property type="evidence" value="ECO:0007669"/>
    <property type="project" value="TreeGrafter"/>
</dbReference>
<dbReference type="Gene3D" id="2.40.50.140">
    <property type="entry name" value="Nucleic acid-binding proteins"/>
    <property type="match status" value="1"/>
</dbReference>
<dbReference type="GO" id="GO:0003697">
    <property type="term" value="F:single-stranded DNA binding"/>
    <property type="evidence" value="ECO:0007669"/>
    <property type="project" value="TreeGrafter"/>
</dbReference>
<dbReference type="InterPro" id="IPR012340">
    <property type="entry name" value="NA-bd_OB-fold"/>
</dbReference>
<evidence type="ECO:0000256" key="2">
    <source>
        <dbReference type="ARBA" id="ARBA00009761"/>
    </source>
</evidence>
<evidence type="ECO:0008006" key="6">
    <source>
        <dbReference type="Google" id="ProtNLM"/>
    </source>
</evidence>
<comment type="similarity">
    <text evidence="2">Belongs to the replication factor A protein 3 family.</text>
</comment>
<dbReference type="GO" id="GO:0000724">
    <property type="term" value="P:double-strand break repair via homologous recombination"/>
    <property type="evidence" value="ECO:0007669"/>
    <property type="project" value="TreeGrafter"/>
</dbReference>
<gene>
    <name evidence="4" type="ORF">PSYICH_LOCUS15545</name>
</gene>
<dbReference type="EMBL" id="OV651821">
    <property type="protein sequence ID" value="CAH1115441.1"/>
    <property type="molecule type" value="Genomic_DNA"/>
</dbReference>
<dbReference type="InterPro" id="IPR013970">
    <property type="entry name" value="Rfa2"/>
</dbReference>
<sequence>MLREKVNGDQLPLFINKKVSLTGFVTQKAPNGLWFEIRTPDNQIVKISMKRPIDQPLEGYVEVEGTSTGNGVTADEYVIFDNEKFDAKGYTAMCQILNQVPKLWILE</sequence>
<evidence type="ECO:0000256" key="1">
    <source>
        <dbReference type="ARBA" id="ARBA00004123"/>
    </source>
</evidence>
<protein>
    <recommendedName>
        <fullName evidence="6">Replication protein A 14 kDa subunit</fullName>
    </recommendedName>
</protein>
<comment type="subcellular location">
    <subcellularLocation>
        <location evidence="1">Nucleus</location>
    </subcellularLocation>
</comment>
<dbReference type="AlphaFoldDB" id="A0A9P0DAL7"/>
<organism evidence="4 5">
    <name type="scientific">Psylliodes chrysocephalus</name>
    <dbReference type="NCBI Taxonomy" id="3402493"/>
    <lineage>
        <taxon>Eukaryota</taxon>
        <taxon>Metazoa</taxon>
        <taxon>Ecdysozoa</taxon>
        <taxon>Arthropoda</taxon>
        <taxon>Hexapoda</taxon>
        <taxon>Insecta</taxon>
        <taxon>Pterygota</taxon>
        <taxon>Neoptera</taxon>
        <taxon>Endopterygota</taxon>
        <taxon>Coleoptera</taxon>
        <taxon>Polyphaga</taxon>
        <taxon>Cucujiformia</taxon>
        <taxon>Chrysomeloidea</taxon>
        <taxon>Chrysomelidae</taxon>
        <taxon>Galerucinae</taxon>
        <taxon>Alticini</taxon>
        <taxon>Psylliodes</taxon>
    </lineage>
</organism>
<evidence type="ECO:0000256" key="3">
    <source>
        <dbReference type="ARBA" id="ARBA00023242"/>
    </source>
</evidence>
<dbReference type="GO" id="GO:0005662">
    <property type="term" value="C:DNA replication factor A complex"/>
    <property type="evidence" value="ECO:0007669"/>
    <property type="project" value="TreeGrafter"/>
</dbReference>
<proteinExistence type="inferred from homology"/>
<dbReference type="GO" id="GO:0006284">
    <property type="term" value="P:base-excision repair"/>
    <property type="evidence" value="ECO:0007669"/>
    <property type="project" value="TreeGrafter"/>
</dbReference>
<keyword evidence="3" id="KW-0539">Nucleus</keyword>
<dbReference type="OrthoDB" id="188186at2759"/>
<dbReference type="Pfam" id="PF08661">
    <property type="entry name" value="Rep_fac-A_3"/>
    <property type="match status" value="1"/>
</dbReference>
<dbReference type="PANTHER" id="PTHR15114">
    <property type="entry name" value="REPLICATION PROTEIN A3"/>
    <property type="match status" value="1"/>
</dbReference>
<accession>A0A9P0DAL7</accession>
<reference evidence="4" key="1">
    <citation type="submission" date="2022-01" db="EMBL/GenBank/DDBJ databases">
        <authorList>
            <person name="King R."/>
        </authorList>
    </citation>
    <scope>NUCLEOTIDE SEQUENCE</scope>
</reference>
<dbReference type="Proteomes" id="UP001153636">
    <property type="component" value="Chromosome 9"/>
</dbReference>
<dbReference type="PANTHER" id="PTHR15114:SF1">
    <property type="entry name" value="REPLICATION PROTEIN A 14 KDA SUBUNIT"/>
    <property type="match status" value="1"/>
</dbReference>
<dbReference type="GO" id="GO:0035861">
    <property type="term" value="C:site of double-strand break"/>
    <property type="evidence" value="ECO:0007669"/>
    <property type="project" value="TreeGrafter"/>
</dbReference>
<keyword evidence="5" id="KW-1185">Reference proteome</keyword>
<name>A0A9P0DAL7_9CUCU</name>
<dbReference type="GO" id="GO:0006260">
    <property type="term" value="P:DNA replication"/>
    <property type="evidence" value="ECO:0007669"/>
    <property type="project" value="InterPro"/>
</dbReference>
<evidence type="ECO:0000313" key="5">
    <source>
        <dbReference type="Proteomes" id="UP001153636"/>
    </source>
</evidence>
<dbReference type="GO" id="GO:0006298">
    <property type="term" value="P:mismatch repair"/>
    <property type="evidence" value="ECO:0007669"/>
    <property type="project" value="TreeGrafter"/>
</dbReference>
<dbReference type="SUPFAM" id="SSF50249">
    <property type="entry name" value="Nucleic acid-binding proteins"/>
    <property type="match status" value="1"/>
</dbReference>
<evidence type="ECO:0000313" key="4">
    <source>
        <dbReference type="EMBL" id="CAH1115441.1"/>
    </source>
</evidence>
<dbReference type="GO" id="GO:0003684">
    <property type="term" value="F:damaged DNA binding"/>
    <property type="evidence" value="ECO:0007669"/>
    <property type="project" value="TreeGrafter"/>
</dbReference>